<dbReference type="eggNOG" id="KOG0427">
    <property type="taxonomic scope" value="Eukaryota"/>
</dbReference>
<reference evidence="6" key="1">
    <citation type="submission" date="2013-04" db="EMBL/GenBank/DDBJ databases">
        <title>The Genome Sequence of Fonticula alba ATCC 38817.</title>
        <authorList>
            <consortium name="The Broad Institute Genomics Platform"/>
            <person name="Russ C."/>
            <person name="Cuomo C."/>
            <person name="Burger G."/>
            <person name="Gray M.W."/>
            <person name="Holland P.W.H."/>
            <person name="King N."/>
            <person name="Lang F.B.F."/>
            <person name="Roger A.J."/>
            <person name="Ruiz-Trillo I."/>
            <person name="Brown M."/>
            <person name="Walker B."/>
            <person name="Young S."/>
            <person name="Zeng Q."/>
            <person name="Gargeya S."/>
            <person name="Fitzgerald M."/>
            <person name="Haas B."/>
            <person name="Abouelleil A."/>
            <person name="Allen A.W."/>
            <person name="Alvarado L."/>
            <person name="Arachchi H.M."/>
            <person name="Berlin A.M."/>
            <person name="Chapman S.B."/>
            <person name="Gainer-Dewar J."/>
            <person name="Goldberg J."/>
            <person name="Griggs A."/>
            <person name="Gujja S."/>
            <person name="Hansen M."/>
            <person name="Howarth C."/>
            <person name="Imamovic A."/>
            <person name="Ireland A."/>
            <person name="Larimer J."/>
            <person name="McCowan C."/>
            <person name="Murphy C."/>
            <person name="Pearson M."/>
            <person name="Poon T.W."/>
            <person name="Priest M."/>
            <person name="Roberts A."/>
            <person name="Saif S."/>
            <person name="Shea T."/>
            <person name="Sisk P."/>
            <person name="Sykes S."/>
            <person name="Wortman J."/>
            <person name="Nusbaum C."/>
            <person name="Birren B."/>
        </authorList>
    </citation>
    <scope>NUCLEOTIDE SEQUENCE [LARGE SCALE GENOMIC DNA]</scope>
    <source>
        <strain evidence="6">ATCC 38817</strain>
    </source>
</reference>
<dbReference type="InterPro" id="IPR023313">
    <property type="entry name" value="UBQ-conjugating_AS"/>
</dbReference>
<evidence type="ECO:0000259" key="5">
    <source>
        <dbReference type="PROSITE" id="PS50127"/>
    </source>
</evidence>
<dbReference type="PROSITE" id="PS50127">
    <property type="entry name" value="UBC_2"/>
    <property type="match status" value="1"/>
</dbReference>
<feature type="active site" description="Glycyl thioester intermediate" evidence="3">
    <location>
        <position position="133"/>
    </location>
</feature>
<dbReference type="Pfam" id="PF00179">
    <property type="entry name" value="UQ_con"/>
    <property type="match status" value="1"/>
</dbReference>
<dbReference type="GO" id="GO:0016740">
    <property type="term" value="F:transferase activity"/>
    <property type="evidence" value="ECO:0007669"/>
    <property type="project" value="UniProtKB-KW"/>
</dbReference>
<dbReference type="PANTHER" id="PTHR24067">
    <property type="entry name" value="UBIQUITIN-CONJUGATING ENZYME E2"/>
    <property type="match status" value="1"/>
</dbReference>
<dbReference type="RefSeq" id="XP_009494230.1">
    <property type="nucleotide sequence ID" value="XM_009495955.1"/>
</dbReference>
<dbReference type="SUPFAM" id="SSF54495">
    <property type="entry name" value="UBC-like"/>
    <property type="match status" value="1"/>
</dbReference>
<evidence type="ECO:0000256" key="3">
    <source>
        <dbReference type="PROSITE-ProRule" id="PRU10133"/>
    </source>
</evidence>
<dbReference type="SMART" id="SM00212">
    <property type="entry name" value="UBCc"/>
    <property type="match status" value="1"/>
</dbReference>
<sequence length="193" mass="21428">MSAMRSRRLGRELNELNKVVTQRQKALEDLQVAQRDLAAAEAAQNAAALSCANARITQAKISASSCEPFVSVKADDLKEWQIEICGSSGTLYEGELFNLRFRFDDNYPIESPEVVFVGKPPLHPHVYSNGHICLSILYDQWSPALTVQALCVSIASMLASAESRTAPPNDQAYVSKRIESPKKVQWTFHDDKC</sequence>
<dbReference type="STRING" id="691883.A0A058ZCE5"/>
<organism evidence="6">
    <name type="scientific">Fonticula alba</name>
    <name type="common">Slime mold</name>
    <dbReference type="NCBI Taxonomy" id="691883"/>
    <lineage>
        <taxon>Eukaryota</taxon>
        <taxon>Rotosphaerida</taxon>
        <taxon>Fonticulaceae</taxon>
        <taxon>Fonticula</taxon>
    </lineage>
</organism>
<keyword evidence="4" id="KW-0547">Nucleotide-binding</keyword>
<dbReference type="Gene3D" id="3.10.110.10">
    <property type="entry name" value="Ubiquitin Conjugating Enzyme"/>
    <property type="match status" value="1"/>
</dbReference>
<keyword evidence="1" id="KW-0808">Transferase</keyword>
<feature type="domain" description="UBC core" evidence="5">
    <location>
        <begin position="47"/>
        <end position="193"/>
    </location>
</feature>
<evidence type="ECO:0000313" key="7">
    <source>
        <dbReference type="Proteomes" id="UP000030693"/>
    </source>
</evidence>
<dbReference type="OMA" id="EWQRNPP"/>
<dbReference type="Proteomes" id="UP000030693">
    <property type="component" value="Unassembled WGS sequence"/>
</dbReference>
<dbReference type="CDD" id="cd23808">
    <property type="entry name" value="UBCc_UBE2W"/>
    <property type="match status" value="1"/>
</dbReference>
<dbReference type="OrthoDB" id="406833at2759"/>
<keyword evidence="4" id="KW-0067">ATP-binding</keyword>
<evidence type="ECO:0000256" key="1">
    <source>
        <dbReference type="ARBA" id="ARBA00022679"/>
    </source>
</evidence>
<protein>
    <submittedName>
        <fullName evidence="6">Ubiquitin-conjugating enzyme E2 W</fullName>
    </submittedName>
</protein>
<dbReference type="GeneID" id="20526778"/>
<proteinExistence type="inferred from homology"/>
<accession>A0A058ZCE5</accession>
<keyword evidence="2 4" id="KW-0833">Ubl conjugation pathway</keyword>
<evidence type="ECO:0000256" key="2">
    <source>
        <dbReference type="ARBA" id="ARBA00022786"/>
    </source>
</evidence>
<gene>
    <name evidence="6" type="ORF">H696_02053</name>
</gene>
<dbReference type="AlphaFoldDB" id="A0A058ZCE5"/>
<dbReference type="GO" id="GO:0005524">
    <property type="term" value="F:ATP binding"/>
    <property type="evidence" value="ECO:0007669"/>
    <property type="project" value="UniProtKB-UniRule"/>
</dbReference>
<dbReference type="InterPro" id="IPR050113">
    <property type="entry name" value="Ub_conjugating_enzyme"/>
</dbReference>
<dbReference type="EMBL" id="KB932203">
    <property type="protein sequence ID" value="KCV71107.1"/>
    <property type="molecule type" value="Genomic_DNA"/>
</dbReference>
<dbReference type="PROSITE" id="PS00183">
    <property type="entry name" value="UBC_1"/>
    <property type="match status" value="1"/>
</dbReference>
<dbReference type="InterPro" id="IPR000608">
    <property type="entry name" value="UBC"/>
</dbReference>
<keyword evidence="7" id="KW-1185">Reference proteome</keyword>
<comment type="similarity">
    <text evidence="4">Belongs to the ubiquitin-conjugating enzyme family.</text>
</comment>
<dbReference type="InterPro" id="IPR016135">
    <property type="entry name" value="UBQ-conjugating_enzyme/RWD"/>
</dbReference>
<evidence type="ECO:0000313" key="6">
    <source>
        <dbReference type="EMBL" id="KCV71107.1"/>
    </source>
</evidence>
<name>A0A058ZCE5_FONAL</name>
<evidence type="ECO:0000256" key="4">
    <source>
        <dbReference type="RuleBase" id="RU362109"/>
    </source>
</evidence>